<evidence type="ECO:0000313" key="2">
    <source>
        <dbReference type="Proteomes" id="UP001227268"/>
    </source>
</evidence>
<accession>A0ACC2VGS1</accession>
<name>A0ACC2VGS1_9TREE</name>
<gene>
    <name evidence="1" type="ORF">QFC21_004518</name>
</gene>
<proteinExistence type="predicted"/>
<dbReference type="EMBL" id="JASBWT010000015">
    <property type="protein sequence ID" value="KAJ9098189.1"/>
    <property type="molecule type" value="Genomic_DNA"/>
</dbReference>
<organism evidence="1 2">
    <name type="scientific">Naganishia friedmannii</name>
    <dbReference type="NCBI Taxonomy" id="89922"/>
    <lineage>
        <taxon>Eukaryota</taxon>
        <taxon>Fungi</taxon>
        <taxon>Dikarya</taxon>
        <taxon>Basidiomycota</taxon>
        <taxon>Agaricomycotina</taxon>
        <taxon>Tremellomycetes</taxon>
        <taxon>Filobasidiales</taxon>
        <taxon>Filobasidiaceae</taxon>
        <taxon>Naganishia</taxon>
    </lineage>
</organism>
<comment type="caution">
    <text evidence="1">The sequence shown here is derived from an EMBL/GenBank/DDBJ whole genome shotgun (WGS) entry which is preliminary data.</text>
</comment>
<dbReference type="Proteomes" id="UP001227268">
    <property type="component" value="Unassembled WGS sequence"/>
</dbReference>
<evidence type="ECO:0000313" key="1">
    <source>
        <dbReference type="EMBL" id="KAJ9098189.1"/>
    </source>
</evidence>
<reference evidence="1" key="1">
    <citation type="submission" date="2023-04" db="EMBL/GenBank/DDBJ databases">
        <title>Draft Genome sequencing of Naganishia species isolated from polar environments using Oxford Nanopore Technology.</title>
        <authorList>
            <person name="Leo P."/>
            <person name="Venkateswaran K."/>
        </authorList>
    </citation>
    <scope>NUCLEOTIDE SEQUENCE</scope>
    <source>
        <strain evidence="1">MNA-CCFEE 5423</strain>
    </source>
</reference>
<keyword evidence="2" id="KW-1185">Reference proteome</keyword>
<sequence>MSCQPTPITSWIQSSSTYETTQYLTSTRIVTTTVTTVVPVLNRWCSSSAAAAETTAADAFQPAPVLANNFAAPTPAPHSPTPRFSSPQYDYKTDRRFKDAHKHVNKPRSNKYHSPRARANKYPLSRSSQSKGEMNDTTLYKELIPRLDATADGCIVWATETQWITLQSTFTETIIDVATNTALATTQVWVPSVTTQDCVPVSVASTGVANVANQWKLNTAFTSSSASSATSTGLTGSTPAYPHAMAQPHIPTFIATASDSLATPQASSIGGLGVVASSVESDGVSSGDSQVSSKIAWGCGAVGATILIGILAWVIFDRRRKRQARRNDFEEEREILEEKRFFDDWCNEDEGDSNLPVAPEPFRQVALDPANEAMGDPEGNKNPRLMSRFSAGSSLREIYGLRGPVASAFIRPLSVFGQSRPKTQATADVASAKAVKLKIVSPRRYPEPTSDPSAKSPLRHALGLSPSGGSYLKIGSQSKAKSAIPQSGEYVGNHYRTVSRGKPLSIAALVPTMITEEPESESFSTLSPGPLRTGRSLTTAFSPAQRQHPDLLGMSGEGAHLQTPLEPVGRVLSVGEIPPYEEAEASRQVRALPNPKHESGWYTKSMRDWLPSSSHSRSVKGYAE</sequence>
<protein>
    <submittedName>
        <fullName evidence="1">Uncharacterized protein</fullName>
    </submittedName>
</protein>